<comment type="caution">
    <text evidence="7">The sequence shown here is derived from an EMBL/GenBank/DDBJ whole genome shotgun (WGS) entry which is preliminary data.</text>
</comment>
<evidence type="ECO:0000313" key="8">
    <source>
        <dbReference type="Proteomes" id="UP001065549"/>
    </source>
</evidence>
<accession>A0A9J6QV17</accession>
<comment type="subunit">
    <text evidence="5">Homodimer. Interacts with FtsZ.</text>
</comment>
<keyword evidence="1 5" id="KW-0132">Cell division</keyword>
<dbReference type="InterPro" id="IPR007561">
    <property type="entry name" value="Cell_div_SepF/SepF-rel"/>
</dbReference>
<comment type="similarity">
    <text evidence="5">Belongs to the SepF family.</text>
</comment>
<evidence type="ECO:0000256" key="4">
    <source>
        <dbReference type="ARBA" id="ARBA00044936"/>
    </source>
</evidence>
<dbReference type="PANTHER" id="PTHR35798:SF1">
    <property type="entry name" value="CELL DIVISION PROTEIN SEPF"/>
    <property type="match status" value="1"/>
</dbReference>
<dbReference type="InterPro" id="IPR038594">
    <property type="entry name" value="SepF-like_sf"/>
</dbReference>
<evidence type="ECO:0000256" key="5">
    <source>
        <dbReference type="HAMAP-Rule" id="MF_01197"/>
    </source>
</evidence>
<dbReference type="RefSeq" id="WP_227754726.1">
    <property type="nucleotide sequence ID" value="NZ_JAJAGH010000001.1"/>
</dbReference>
<keyword evidence="5" id="KW-0963">Cytoplasm</keyword>
<feature type="region of interest" description="Disordered" evidence="6">
    <location>
        <begin position="18"/>
        <end position="56"/>
    </location>
</feature>
<proteinExistence type="inferred from homology"/>
<keyword evidence="2 5" id="KW-0717">Septation</keyword>
<dbReference type="Pfam" id="PF04472">
    <property type="entry name" value="SepF"/>
    <property type="match status" value="1"/>
</dbReference>
<keyword evidence="3 5" id="KW-0131">Cell cycle</keyword>
<dbReference type="GO" id="GO:0005737">
    <property type="term" value="C:cytoplasm"/>
    <property type="evidence" value="ECO:0007669"/>
    <property type="project" value="UniProtKB-SubCell"/>
</dbReference>
<name>A0A9J6QV17_9FIRM</name>
<gene>
    <name evidence="5 7" type="primary">sepF</name>
    <name evidence="7" type="ORF">OBO34_10985</name>
</gene>
<comment type="function">
    <text evidence="4 5">Cell division protein that is part of the divisome complex and is recruited early to the Z-ring. Probably stimulates Z-ring formation, perhaps through the cross-linking of FtsZ protofilaments. Its function overlaps with FtsA.</text>
</comment>
<dbReference type="HAMAP" id="MF_01197">
    <property type="entry name" value="SepF"/>
    <property type="match status" value="1"/>
</dbReference>
<sequence length="166" mass="18487">MGILGKFKDLVGIEDYDEDEEYEEVQPVSKAAERRPAENRTSFSAPRPEPHNDGKVIPMQNRTVSAITSAFKLVVIEPSGFDECPKLVDSLKSKKPIIINLERIESDTARKIFDFLSGATYALNGNVQKVANNIFVFAPENVDIAAGVDHKGFSFDNDKKNSNPWK</sequence>
<evidence type="ECO:0000256" key="1">
    <source>
        <dbReference type="ARBA" id="ARBA00022618"/>
    </source>
</evidence>
<dbReference type="InterPro" id="IPR023052">
    <property type="entry name" value="Cell_div_SepF"/>
</dbReference>
<dbReference type="GO" id="GO:0000917">
    <property type="term" value="P:division septum assembly"/>
    <property type="evidence" value="ECO:0007669"/>
    <property type="project" value="UniProtKB-KW"/>
</dbReference>
<evidence type="ECO:0000256" key="3">
    <source>
        <dbReference type="ARBA" id="ARBA00023306"/>
    </source>
</evidence>
<evidence type="ECO:0000256" key="6">
    <source>
        <dbReference type="SAM" id="MobiDB-lite"/>
    </source>
</evidence>
<dbReference type="AlphaFoldDB" id="A0A9J6QV17"/>
<protein>
    <recommendedName>
        <fullName evidence="5">Cell division protein SepF</fullName>
    </recommendedName>
</protein>
<dbReference type="PANTHER" id="PTHR35798">
    <property type="entry name" value="CELL DIVISION PROTEIN SEPF"/>
    <property type="match status" value="1"/>
</dbReference>
<dbReference type="EMBL" id="JAOSHN010000004">
    <property type="protein sequence ID" value="MCU7378879.1"/>
    <property type="molecule type" value="Genomic_DNA"/>
</dbReference>
<comment type="subcellular location">
    <subcellularLocation>
        <location evidence="5">Cytoplasm</location>
    </subcellularLocation>
    <text evidence="5">Localizes to the division site, in a FtsZ-dependent manner.</text>
</comment>
<dbReference type="Gene3D" id="3.30.110.150">
    <property type="entry name" value="SepF-like protein"/>
    <property type="match status" value="1"/>
</dbReference>
<evidence type="ECO:0000313" key="7">
    <source>
        <dbReference type="EMBL" id="MCU7378879.1"/>
    </source>
</evidence>
<dbReference type="GO" id="GO:0043093">
    <property type="term" value="P:FtsZ-dependent cytokinesis"/>
    <property type="evidence" value="ECO:0007669"/>
    <property type="project" value="UniProtKB-UniRule"/>
</dbReference>
<dbReference type="Proteomes" id="UP001065549">
    <property type="component" value="Unassembled WGS sequence"/>
</dbReference>
<organism evidence="7 8">
    <name type="scientific">Hominibacterium faecale</name>
    <dbReference type="NCBI Taxonomy" id="2839743"/>
    <lineage>
        <taxon>Bacteria</taxon>
        <taxon>Bacillati</taxon>
        <taxon>Bacillota</taxon>
        <taxon>Clostridia</taxon>
        <taxon>Peptostreptococcales</taxon>
        <taxon>Anaerovoracaceae</taxon>
        <taxon>Hominibacterium</taxon>
    </lineage>
</organism>
<reference evidence="7" key="1">
    <citation type="submission" date="2022-09" db="EMBL/GenBank/DDBJ databases">
        <title>Culturomic study of gut microbiota in children with autism spectrum disorder.</title>
        <authorList>
            <person name="Efimov B.A."/>
            <person name="Chaplin A.V."/>
            <person name="Sokolova S.R."/>
            <person name="Pikina A.P."/>
            <person name="Korzhanova M."/>
            <person name="Belova V."/>
            <person name="Korostin D."/>
        </authorList>
    </citation>
    <scope>NUCLEOTIDE SEQUENCE</scope>
    <source>
        <strain evidence="7">ASD5510</strain>
    </source>
</reference>
<keyword evidence="8" id="KW-1185">Reference proteome</keyword>
<evidence type="ECO:0000256" key="2">
    <source>
        <dbReference type="ARBA" id="ARBA00023210"/>
    </source>
</evidence>